<sequence>MIPFTTALIIPVVTFYAMIKGIDYMYSEMTGKEKPITSINFRQWKDGWG</sequence>
<dbReference type="RefSeq" id="WP_214795833.1">
    <property type="nucleotide sequence ID" value="NZ_CP126112.1"/>
</dbReference>
<dbReference type="Proteomes" id="UP000185829">
    <property type="component" value="Unassembled WGS sequence"/>
</dbReference>
<evidence type="ECO:0000313" key="1">
    <source>
        <dbReference type="EMBL" id="SIS14420.1"/>
    </source>
</evidence>
<organism evidence="1 2">
    <name type="scientific">Peribacillus simplex</name>
    <dbReference type="NCBI Taxonomy" id="1478"/>
    <lineage>
        <taxon>Bacteria</taxon>
        <taxon>Bacillati</taxon>
        <taxon>Bacillota</taxon>
        <taxon>Bacilli</taxon>
        <taxon>Bacillales</taxon>
        <taxon>Bacillaceae</taxon>
        <taxon>Peribacillus</taxon>
    </lineage>
</organism>
<dbReference type="AlphaFoldDB" id="A0A9X8RF74"/>
<dbReference type="EMBL" id="FTMX01000021">
    <property type="protein sequence ID" value="SIS14420.1"/>
    <property type="molecule type" value="Genomic_DNA"/>
</dbReference>
<evidence type="ECO:0000313" key="2">
    <source>
        <dbReference type="Proteomes" id="UP000185829"/>
    </source>
</evidence>
<accession>A0A9X8RF74</accession>
<comment type="caution">
    <text evidence="1">The sequence shown here is derived from an EMBL/GenBank/DDBJ whole genome shotgun (WGS) entry which is preliminary data.</text>
</comment>
<gene>
    <name evidence="1" type="ORF">SAMN05878482_1213</name>
</gene>
<reference evidence="1 2" key="1">
    <citation type="submission" date="2017-01" db="EMBL/GenBank/DDBJ databases">
        <authorList>
            <person name="Varghese N."/>
            <person name="Submissions S."/>
        </authorList>
    </citation>
    <scope>NUCLEOTIDE SEQUENCE [LARGE SCALE GENOMIC DNA]</scope>
    <source>
        <strain evidence="1 2">RUG2-6</strain>
    </source>
</reference>
<name>A0A9X8RF74_9BACI</name>
<proteinExistence type="predicted"/>
<protein>
    <submittedName>
        <fullName evidence="1">Uncharacterized protein</fullName>
    </submittedName>
</protein>